<evidence type="ECO:0000256" key="3">
    <source>
        <dbReference type="ARBA" id="ARBA00022723"/>
    </source>
</evidence>
<accession>A0A930YVF2</accession>
<protein>
    <submittedName>
        <fullName evidence="8">2Fe-2S iron-sulfur cluster binding domain-containing protein</fullName>
    </submittedName>
</protein>
<dbReference type="PANTHER" id="PTHR23426:SF65">
    <property type="entry name" value="FERREDOXIN-2, MITOCHONDRIAL"/>
    <property type="match status" value="1"/>
</dbReference>
<dbReference type="InterPro" id="IPR001041">
    <property type="entry name" value="2Fe-2S_ferredoxin-type"/>
</dbReference>
<dbReference type="GO" id="GO:0140647">
    <property type="term" value="P:P450-containing electron transport chain"/>
    <property type="evidence" value="ECO:0007669"/>
    <property type="project" value="InterPro"/>
</dbReference>
<dbReference type="CDD" id="cd00207">
    <property type="entry name" value="fer2"/>
    <property type="match status" value="1"/>
</dbReference>
<dbReference type="GO" id="GO:0051537">
    <property type="term" value="F:2 iron, 2 sulfur cluster binding"/>
    <property type="evidence" value="ECO:0007669"/>
    <property type="project" value="UniProtKB-KW"/>
</dbReference>
<comment type="caution">
    <text evidence="8">The sequence shown here is derived from an EMBL/GenBank/DDBJ whole genome shotgun (WGS) entry which is preliminary data.</text>
</comment>
<dbReference type="SUPFAM" id="SSF54292">
    <property type="entry name" value="2Fe-2S ferredoxin-like"/>
    <property type="match status" value="1"/>
</dbReference>
<feature type="domain" description="2Fe-2S ferredoxin-type" evidence="7">
    <location>
        <begin position="2"/>
        <end position="110"/>
    </location>
</feature>
<evidence type="ECO:0000256" key="5">
    <source>
        <dbReference type="ARBA" id="ARBA00023014"/>
    </source>
</evidence>
<keyword evidence="9" id="KW-1185">Reference proteome</keyword>
<dbReference type="RefSeq" id="WP_194739038.1">
    <property type="nucleotide sequence ID" value="NZ_JADKYY010000004.1"/>
</dbReference>
<evidence type="ECO:0000256" key="1">
    <source>
        <dbReference type="ARBA" id="ARBA00010914"/>
    </source>
</evidence>
<name>A0A930YVF2_9FLAO</name>
<evidence type="ECO:0000256" key="4">
    <source>
        <dbReference type="ARBA" id="ARBA00023004"/>
    </source>
</evidence>
<dbReference type="InterPro" id="IPR012675">
    <property type="entry name" value="Beta-grasp_dom_sf"/>
</dbReference>
<dbReference type="GO" id="GO:0046872">
    <property type="term" value="F:metal ion binding"/>
    <property type="evidence" value="ECO:0007669"/>
    <property type="project" value="UniProtKB-KW"/>
</dbReference>
<comment type="cofactor">
    <cofactor evidence="6">
        <name>[2Fe-2S] cluster</name>
        <dbReference type="ChEBI" id="CHEBI:190135"/>
    </cofactor>
</comment>
<comment type="similarity">
    <text evidence="1">Belongs to the adrenodoxin/putidaredoxin family.</text>
</comment>
<keyword evidence="3" id="KW-0479">Metal-binding</keyword>
<dbReference type="Proteomes" id="UP000694480">
    <property type="component" value="Unassembled WGS sequence"/>
</dbReference>
<evidence type="ECO:0000313" key="9">
    <source>
        <dbReference type="Proteomes" id="UP000694480"/>
    </source>
</evidence>
<dbReference type="PROSITE" id="PS51085">
    <property type="entry name" value="2FE2S_FER_2"/>
    <property type="match status" value="1"/>
</dbReference>
<proteinExistence type="inferred from homology"/>
<dbReference type="Gene3D" id="3.10.20.30">
    <property type="match status" value="1"/>
</dbReference>
<reference evidence="8" key="1">
    <citation type="submission" date="2020-11" db="EMBL/GenBank/DDBJ databases">
        <title>Genome seq and assembly of Planobacterium sp.</title>
        <authorList>
            <person name="Chhetri G."/>
        </authorList>
    </citation>
    <scope>NUCLEOTIDE SEQUENCE</scope>
    <source>
        <strain evidence="8">GCR5</strain>
    </source>
</reference>
<evidence type="ECO:0000256" key="6">
    <source>
        <dbReference type="ARBA" id="ARBA00034078"/>
    </source>
</evidence>
<keyword evidence="2" id="KW-0001">2Fe-2S</keyword>
<organism evidence="8 9">
    <name type="scientific">Planobacterium oryzisoli</name>
    <dbReference type="NCBI Taxonomy" id="2771435"/>
    <lineage>
        <taxon>Bacteria</taxon>
        <taxon>Pseudomonadati</taxon>
        <taxon>Bacteroidota</taxon>
        <taxon>Flavobacteriia</taxon>
        <taxon>Flavobacteriales</taxon>
        <taxon>Weeksellaceae</taxon>
        <taxon>Chryseobacterium group</taxon>
        <taxon>Chryseobacterium</taxon>
    </lineage>
</organism>
<dbReference type="EMBL" id="JADKYY010000004">
    <property type="protein sequence ID" value="MBF5027118.1"/>
    <property type="molecule type" value="Genomic_DNA"/>
</dbReference>
<dbReference type="Pfam" id="PF00111">
    <property type="entry name" value="Fer2"/>
    <property type="match status" value="1"/>
</dbReference>
<evidence type="ECO:0000256" key="2">
    <source>
        <dbReference type="ARBA" id="ARBA00022714"/>
    </source>
</evidence>
<evidence type="ECO:0000313" key="8">
    <source>
        <dbReference type="EMBL" id="MBF5027118.1"/>
    </source>
</evidence>
<gene>
    <name evidence="8" type="ORF">IC612_04830</name>
</gene>
<keyword evidence="4" id="KW-0408">Iron</keyword>
<evidence type="ECO:0000259" key="7">
    <source>
        <dbReference type="PROSITE" id="PS51085"/>
    </source>
</evidence>
<sequence length="110" mass="11990">MSDINLFITDRQGTEHQVVVPTDMSMNLMEVIRSYEIAEEGTVGVCGGMAMCASCQVYIVDGAATTPEMGEEEEAMLSEAYHVKDNSRLGCQIPITEELEGLKVVLAPYP</sequence>
<dbReference type="AlphaFoldDB" id="A0A930YVF2"/>
<dbReference type="GO" id="GO:0009055">
    <property type="term" value="F:electron transfer activity"/>
    <property type="evidence" value="ECO:0007669"/>
    <property type="project" value="TreeGrafter"/>
</dbReference>
<dbReference type="InterPro" id="IPR001055">
    <property type="entry name" value="Adrenodoxin-like"/>
</dbReference>
<dbReference type="InterPro" id="IPR036010">
    <property type="entry name" value="2Fe-2S_ferredoxin-like_sf"/>
</dbReference>
<dbReference type="PANTHER" id="PTHR23426">
    <property type="entry name" value="FERREDOXIN/ADRENODOXIN"/>
    <property type="match status" value="1"/>
</dbReference>
<keyword evidence="5" id="KW-0411">Iron-sulfur</keyword>